<reference evidence="2" key="1">
    <citation type="submission" date="2020-11" db="EMBL/GenBank/DDBJ databases">
        <authorList>
            <consortium name="DOE Joint Genome Institute"/>
            <person name="Ahrendt S."/>
            <person name="Riley R."/>
            <person name="Andreopoulos W."/>
            <person name="Labutti K."/>
            <person name="Pangilinan J."/>
            <person name="Ruiz-Duenas F.J."/>
            <person name="Barrasa J.M."/>
            <person name="Sanchez-Garcia M."/>
            <person name="Camarero S."/>
            <person name="Miyauchi S."/>
            <person name="Serrano A."/>
            <person name="Linde D."/>
            <person name="Babiker R."/>
            <person name="Drula E."/>
            <person name="Ayuso-Fernandez I."/>
            <person name="Pacheco R."/>
            <person name="Padilla G."/>
            <person name="Ferreira P."/>
            <person name="Barriuso J."/>
            <person name="Kellner H."/>
            <person name="Castanera R."/>
            <person name="Alfaro M."/>
            <person name="Ramirez L."/>
            <person name="Pisabarro A.G."/>
            <person name="Kuo A."/>
            <person name="Tritt A."/>
            <person name="Lipzen A."/>
            <person name="He G."/>
            <person name="Yan M."/>
            <person name="Ng V."/>
            <person name="Cullen D."/>
            <person name="Martin F."/>
            <person name="Rosso M.-N."/>
            <person name="Henrissat B."/>
            <person name="Hibbett D."/>
            <person name="Martinez A.T."/>
            <person name="Grigoriev I.V."/>
        </authorList>
    </citation>
    <scope>NUCLEOTIDE SEQUENCE</scope>
    <source>
        <strain evidence="2">CBS 247.69</strain>
    </source>
</reference>
<feature type="compositionally biased region" description="Basic and acidic residues" evidence="1">
    <location>
        <begin position="51"/>
        <end position="63"/>
    </location>
</feature>
<gene>
    <name evidence="2" type="ORF">BDZ94DRAFT_1326657</name>
</gene>
<evidence type="ECO:0000256" key="1">
    <source>
        <dbReference type="SAM" id="MobiDB-lite"/>
    </source>
</evidence>
<dbReference type="AlphaFoldDB" id="A0A9P6CC95"/>
<dbReference type="EMBL" id="MU150398">
    <property type="protein sequence ID" value="KAF9456895.1"/>
    <property type="molecule type" value="Genomic_DNA"/>
</dbReference>
<comment type="caution">
    <text evidence="2">The sequence shown here is derived from an EMBL/GenBank/DDBJ whole genome shotgun (WGS) entry which is preliminary data.</text>
</comment>
<feature type="compositionally biased region" description="Polar residues" evidence="1">
    <location>
        <begin position="69"/>
        <end position="79"/>
    </location>
</feature>
<sequence length="367" mass="40581">MAIPCTLSIDKVQASISREIDVSTGTHSTPDSTLASNMTHMDLRNCGSGLKDSRPPPEEDSKPRPNRMQGHSTAPNGYTGTLIIEGGEGVVMEPARNGNAEKESNSSSNKFGISGRENEIRNGRDGKTLLKENTEYTQKLRRSLFDLLEYPAPWPLIPSSQERWQYLEHQLNHRSLPTTLIAHDPCDTFAVNSCNELGEAKEEPYGAWMEHEDIGHTCDLRLTLEAQARVTDEESKDLASSAASPNTSQNNTLRGQKTVNESDILMFREWTDTGVKITLNSKINELPGYGFCLKTSHPGPIYPPPVIIFECPLLEPQSTNPAPPKIETAHLYINPTSWIGYGHHSSIVDAELEIPCSAIARLDNTDY</sequence>
<evidence type="ECO:0000313" key="2">
    <source>
        <dbReference type="EMBL" id="KAF9456895.1"/>
    </source>
</evidence>
<keyword evidence="3" id="KW-1185">Reference proteome</keyword>
<accession>A0A9P6CC95</accession>
<feature type="region of interest" description="Disordered" evidence="1">
    <location>
        <begin position="97"/>
        <end position="120"/>
    </location>
</feature>
<feature type="compositionally biased region" description="Polar residues" evidence="1">
    <location>
        <begin position="241"/>
        <end position="257"/>
    </location>
</feature>
<dbReference type="Proteomes" id="UP000807353">
    <property type="component" value="Unassembled WGS sequence"/>
</dbReference>
<organism evidence="2 3">
    <name type="scientific">Collybia nuda</name>
    <dbReference type="NCBI Taxonomy" id="64659"/>
    <lineage>
        <taxon>Eukaryota</taxon>
        <taxon>Fungi</taxon>
        <taxon>Dikarya</taxon>
        <taxon>Basidiomycota</taxon>
        <taxon>Agaricomycotina</taxon>
        <taxon>Agaricomycetes</taxon>
        <taxon>Agaricomycetidae</taxon>
        <taxon>Agaricales</taxon>
        <taxon>Tricholomatineae</taxon>
        <taxon>Clitocybaceae</taxon>
        <taxon>Collybia</taxon>
    </lineage>
</organism>
<evidence type="ECO:0000313" key="3">
    <source>
        <dbReference type="Proteomes" id="UP000807353"/>
    </source>
</evidence>
<proteinExistence type="predicted"/>
<protein>
    <submittedName>
        <fullName evidence="2">Uncharacterized protein</fullName>
    </submittedName>
</protein>
<feature type="region of interest" description="Disordered" evidence="1">
    <location>
        <begin position="42"/>
        <end position="82"/>
    </location>
</feature>
<name>A0A9P6CC95_9AGAR</name>
<feature type="region of interest" description="Disordered" evidence="1">
    <location>
        <begin position="231"/>
        <end position="257"/>
    </location>
</feature>